<comment type="caution">
    <text evidence="12">The sequence shown here is derived from an EMBL/GenBank/DDBJ whole genome shotgun (WGS) entry which is preliminary data.</text>
</comment>
<evidence type="ECO:0000256" key="1">
    <source>
        <dbReference type="ARBA" id="ARBA00000085"/>
    </source>
</evidence>
<keyword evidence="5" id="KW-0547">Nucleotide-binding</keyword>
<evidence type="ECO:0000256" key="9">
    <source>
        <dbReference type="SAM" id="Coils"/>
    </source>
</evidence>
<dbReference type="PANTHER" id="PTHR24421:SF10">
    <property type="entry name" value="NITRATE_NITRITE SENSOR PROTEIN NARQ"/>
    <property type="match status" value="1"/>
</dbReference>
<feature type="coiled-coil region" evidence="9">
    <location>
        <begin position="174"/>
        <end position="203"/>
    </location>
</feature>
<dbReference type="SUPFAM" id="SSF55874">
    <property type="entry name" value="ATPase domain of HSP90 chaperone/DNA topoisomerase II/histidine kinase"/>
    <property type="match status" value="1"/>
</dbReference>
<keyword evidence="13" id="KW-1185">Reference proteome</keyword>
<dbReference type="CDD" id="cd16917">
    <property type="entry name" value="HATPase_UhpB-NarQ-NarX-like"/>
    <property type="match status" value="1"/>
</dbReference>
<dbReference type="InterPro" id="IPR011712">
    <property type="entry name" value="Sig_transdc_His_kin_sub3_dim/P"/>
</dbReference>
<organism evidence="12 13">
    <name type="scientific">Arthrobacter pigmenti</name>
    <dbReference type="NCBI Taxonomy" id="271432"/>
    <lineage>
        <taxon>Bacteria</taxon>
        <taxon>Bacillati</taxon>
        <taxon>Actinomycetota</taxon>
        <taxon>Actinomycetes</taxon>
        <taxon>Micrococcales</taxon>
        <taxon>Micrococcaceae</taxon>
        <taxon>Arthrobacter</taxon>
    </lineage>
</organism>
<proteinExistence type="predicted"/>
<evidence type="ECO:0000256" key="6">
    <source>
        <dbReference type="ARBA" id="ARBA00022777"/>
    </source>
</evidence>
<sequence length="417" mass="45647">MNFSMRAVRRLGAILLGAMFFFVWSARAIPTYTEFEQAVPGVLSALLLAVAIALSERFPLHALTAAGLLLLSQFYWPFIFTAADDTYTYGGFGLVFFFMGNSSCSRVRMVGLAGATLFASLASGLYTSRYSANFWWSPTFLELLDGWLAGFIRFSIVMLGIWLAGFLLRMLGDRKGFLAERAKADQELRAAEVELNLERERGRISQELHDVLAHSLAVISMQADGARYASEGLTSPVRTSLEEIAKAARHALVEAQLVIDGVGDDLPQRQQQPGVADLSELVTRMRTAGLRLDFTDDGNHRKLTEAQELSIYRIIQESLTNTIRHAPGADVTVGMDWSGPGLSVQIITASTSDRETGTIAPLGEGRGIAGMKNRARTAGGWLTAEPDSTGFRVTVFIPYRLVSNTYLEPMASSMDHA</sequence>
<evidence type="ECO:0000256" key="4">
    <source>
        <dbReference type="ARBA" id="ARBA00022679"/>
    </source>
</evidence>
<evidence type="ECO:0000256" key="8">
    <source>
        <dbReference type="ARBA" id="ARBA00023012"/>
    </source>
</evidence>
<name>A0A846RME1_9MICC</name>
<dbReference type="Gene3D" id="3.30.565.10">
    <property type="entry name" value="Histidine kinase-like ATPase, C-terminal domain"/>
    <property type="match status" value="1"/>
</dbReference>
<keyword evidence="10" id="KW-0472">Membrane</keyword>
<dbReference type="RefSeq" id="WP_167990244.1">
    <property type="nucleotide sequence ID" value="NZ_JAATJL010000001.1"/>
</dbReference>
<dbReference type="Gene3D" id="1.20.5.1930">
    <property type="match status" value="1"/>
</dbReference>
<keyword evidence="7" id="KW-0067">ATP-binding</keyword>
<dbReference type="Pfam" id="PF07730">
    <property type="entry name" value="HisKA_3"/>
    <property type="match status" value="1"/>
</dbReference>
<dbReference type="PANTHER" id="PTHR24421">
    <property type="entry name" value="NITRATE/NITRITE SENSOR PROTEIN NARX-RELATED"/>
    <property type="match status" value="1"/>
</dbReference>
<evidence type="ECO:0000256" key="3">
    <source>
        <dbReference type="ARBA" id="ARBA00022553"/>
    </source>
</evidence>
<feature type="transmembrane region" description="Helical" evidence="10">
    <location>
        <begin position="147"/>
        <end position="168"/>
    </location>
</feature>
<dbReference type="GO" id="GO:0005524">
    <property type="term" value="F:ATP binding"/>
    <property type="evidence" value="ECO:0007669"/>
    <property type="project" value="UniProtKB-KW"/>
</dbReference>
<accession>A0A846RME1</accession>
<keyword evidence="3" id="KW-0597">Phosphoprotein</keyword>
<evidence type="ECO:0000256" key="7">
    <source>
        <dbReference type="ARBA" id="ARBA00022840"/>
    </source>
</evidence>
<dbReference type="EMBL" id="JAATJL010000001">
    <property type="protein sequence ID" value="NJC20995.1"/>
    <property type="molecule type" value="Genomic_DNA"/>
</dbReference>
<protein>
    <recommendedName>
        <fullName evidence="2">histidine kinase</fullName>
        <ecNumber evidence="2">2.7.13.3</ecNumber>
    </recommendedName>
</protein>
<dbReference type="EC" id="2.7.13.3" evidence="2"/>
<dbReference type="Proteomes" id="UP000547458">
    <property type="component" value="Unassembled WGS sequence"/>
</dbReference>
<feature type="transmembrane region" description="Helical" evidence="10">
    <location>
        <begin position="109"/>
        <end position="127"/>
    </location>
</feature>
<evidence type="ECO:0000313" key="12">
    <source>
        <dbReference type="EMBL" id="NJC20995.1"/>
    </source>
</evidence>
<dbReference type="AlphaFoldDB" id="A0A846RME1"/>
<dbReference type="GO" id="GO:0016020">
    <property type="term" value="C:membrane"/>
    <property type="evidence" value="ECO:0007669"/>
    <property type="project" value="InterPro"/>
</dbReference>
<keyword evidence="10" id="KW-1133">Transmembrane helix</keyword>
<evidence type="ECO:0000313" key="13">
    <source>
        <dbReference type="Proteomes" id="UP000547458"/>
    </source>
</evidence>
<evidence type="ECO:0000256" key="2">
    <source>
        <dbReference type="ARBA" id="ARBA00012438"/>
    </source>
</evidence>
<dbReference type="GO" id="GO:0046983">
    <property type="term" value="F:protein dimerization activity"/>
    <property type="evidence" value="ECO:0007669"/>
    <property type="project" value="InterPro"/>
</dbReference>
<feature type="domain" description="Signal transduction histidine kinase subgroup 3 dimerisation and phosphoacceptor" evidence="11">
    <location>
        <begin position="200"/>
        <end position="260"/>
    </location>
</feature>
<dbReference type="InterPro" id="IPR050482">
    <property type="entry name" value="Sensor_HK_TwoCompSys"/>
</dbReference>
<gene>
    <name evidence="12" type="ORF">BJ994_000071</name>
</gene>
<keyword evidence="6 12" id="KW-0418">Kinase</keyword>
<reference evidence="12 13" key="1">
    <citation type="submission" date="2020-03" db="EMBL/GenBank/DDBJ databases">
        <title>Sequencing the genomes of 1000 actinobacteria strains.</title>
        <authorList>
            <person name="Klenk H.-P."/>
        </authorList>
    </citation>
    <scope>NUCLEOTIDE SEQUENCE [LARGE SCALE GENOMIC DNA]</scope>
    <source>
        <strain evidence="12 13">DSM 16403</strain>
    </source>
</reference>
<keyword evidence="4" id="KW-0808">Transferase</keyword>
<evidence type="ECO:0000256" key="5">
    <source>
        <dbReference type="ARBA" id="ARBA00022741"/>
    </source>
</evidence>
<dbReference type="GO" id="GO:0000155">
    <property type="term" value="F:phosphorelay sensor kinase activity"/>
    <property type="evidence" value="ECO:0007669"/>
    <property type="project" value="InterPro"/>
</dbReference>
<keyword evidence="10" id="KW-0812">Transmembrane</keyword>
<dbReference type="InterPro" id="IPR036890">
    <property type="entry name" value="HATPase_C_sf"/>
</dbReference>
<evidence type="ECO:0000259" key="11">
    <source>
        <dbReference type="Pfam" id="PF07730"/>
    </source>
</evidence>
<keyword evidence="9" id="KW-0175">Coiled coil</keyword>
<comment type="catalytic activity">
    <reaction evidence="1">
        <text>ATP + protein L-histidine = ADP + protein N-phospho-L-histidine.</text>
        <dbReference type="EC" id="2.7.13.3"/>
    </reaction>
</comment>
<evidence type="ECO:0000256" key="10">
    <source>
        <dbReference type="SAM" id="Phobius"/>
    </source>
</evidence>
<keyword evidence="8" id="KW-0902">Two-component regulatory system</keyword>